<evidence type="ECO:0000259" key="1">
    <source>
        <dbReference type="PROSITE" id="PS51278"/>
    </source>
</evidence>
<dbReference type="GO" id="GO:0004066">
    <property type="term" value="F:asparagine synthase (glutamine-hydrolyzing) activity"/>
    <property type="evidence" value="ECO:0007669"/>
    <property type="project" value="UniProtKB-EC"/>
</dbReference>
<dbReference type="CDD" id="cd00712">
    <property type="entry name" value="AsnB"/>
    <property type="match status" value="1"/>
</dbReference>
<dbReference type="EMBL" id="BFAX01000004">
    <property type="protein sequence ID" value="GBF36629.1"/>
    <property type="molecule type" value="Genomic_DNA"/>
</dbReference>
<gene>
    <name evidence="2" type="ORF">MHHB_P0859</name>
</gene>
<dbReference type="Gene3D" id="3.60.20.10">
    <property type="entry name" value="Glutamine Phosphoribosylpyrophosphate, subunit 1, domain 1"/>
    <property type="match status" value="1"/>
</dbReference>
<evidence type="ECO:0000313" key="2">
    <source>
        <dbReference type="EMBL" id="GBF36629.1"/>
    </source>
</evidence>
<keyword evidence="3" id="KW-1185">Reference proteome</keyword>
<organism evidence="2 3">
    <name type="scientific">Methanofervidicoccus abyssi</name>
    <dbReference type="NCBI Taxonomy" id="2082189"/>
    <lineage>
        <taxon>Archaea</taxon>
        <taxon>Methanobacteriati</taxon>
        <taxon>Methanobacteriota</taxon>
        <taxon>Methanomada group</taxon>
        <taxon>Methanococci</taxon>
        <taxon>Methanococcales</taxon>
        <taxon>Methanofervidicoccus</taxon>
    </lineage>
</organism>
<dbReference type="SUPFAM" id="SSF56235">
    <property type="entry name" value="N-terminal nucleophile aminohydrolases (Ntn hydrolases)"/>
    <property type="match status" value="1"/>
</dbReference>
<dbReference type="Pfam" id="PF13522">
    <property type="entry name" value="GATase_6"/>
    <property type="match status" value="1"/>
</dbReference>
<dbReference type="AlphaFoldDB" id="A0A401HQW0"/>
<dbReference type="InterPro" id="IPR029055">
    <property type="entry name" value="Ntn_hydrolases_N"/>
</dbReference>
<reference evidence="2 3" key="1">
    <citation type="journal article" date="2019" name="Int. J. Syst. Evol. Microbiol.">
        <title>Methanofervidicoccus abyssi gen. nov., sp. nov., a hydrogenotrophic methanogen, isolated from a hydrothermal vent chimney in the Mid-Cayman Spreading Center, the Caribbean Sea.</title>
        <authorList>
            <person name="Sakai S."/>
            <person name="Takaki Y."/>
            <person name="Miyazaki M."/>
            <person name="Ogawara M."/>
            <person name="Yanagawa K."/>
            <person name="Miyazaki J."/>
            <person name="Takai K."/>
        </authorList>
    </citation>
    <scope>NUCLEOTIDE SEQUENCE [LARGE SCALE GENOMIC DNA]</scope>
    <source>
        <strain evidence="2 3">HHB</strain>
    </source>
</reference>
<name>A0A401HQW0_9EURY</name>
<dbReference type="PANTHER" id="PTHR43284">
    <property type="entry name" value="ASPARAGINE SYNTHETASE (GLUTAMINE-HYDROLYZING)"/>
    <property type="match status" value="1"/>
</dbReference>
<sequence>MWYQRHCKIRRNVSKEEIEKMNRAIKHRGPDDRGIYIDNHSGSIGLGHVRLSILDLSEKGHQPMGYNVENDRIIYKDEELNNADLIIVFNGEIYNYLELKEKYNLKTESGTDTETILKLYNILGTECVKEFNGMWAFAIYDRSKNIIFSQEIDWELNLSITTGMEKSLYFPLS</sequence>
<dbReference type="InterPro" id="IPR017932">
    <property type="entry name" value="GATase_2_dom"/>
</dbReference>
<proteinExistence type="predicted"/>
<protein>
    <submittedName>
        <fullName evidence="2">Asparagine synthase (Glutamine-hydrolysing)</fullName>
        <ecNumber evidence="2">6.3.5.4</ecNumber>
    </submittedName>
</protein>
<dbReference type="EC" id="6.3.5.4" evidence="2"/>
<feature type="domain" description="Glutamine amidotransferase type-2" evidence="1">
    <location>
        <begin position="7"/>
        <end position="173"/>
    </location>
</feature>
<dbReference type="PANTHER" id="PTHR43284:SF1">
    <property type="entry name" value="ASPARAGINE SYNTHETASE"/>
    <property type="match status" value="1"/>
</dbReference>
<dbReference type="PROSITE" id="PS51278">
    <property type="entry name" value="GATASE_TYPE_2"/>
    <property type="match status" value="1"/>
</dbReference>
<dbReference type="InterPro" id="IPR051786">
    <property type="entry name" value="ASN_synthetase/amidase"/>
</dbReference>
<accession>A0A401HQW0</accession>
<comment type="caution">
    <text evidence="2">The sequence shown here is derived from an EMBL/GenBank/DDBJ whole genome shotgun (WGS) entry which is preliminary data.</text>
</comment>
<evidence type="ECO:0000313" key="3">
    <source>
        <dbReference type="Proteomes" id="UP000290527"/>
    </source>
</evidence>
<dbReference type="InterPro" id="IPR033738">
    <property type="entry name" value="AsnB_N"/>
</dbReference>
<dbReference type="Proteomes" id="UP000290527">
    <property type="component" value="Unassembled WGS sequence"/>
</dbReference>
<keyword evidence="2" id="KW-0436">Ligase</keyword>